<dbReference type="RefSeq" id="WP_207907079.1">
    <property type="nucleotide sequence ID" value="NZ_SMFQ01000004.1"/>
</dbReference>
<dbReference type="Proteomes" id="UP000294887">
    <property type="component" value="Unassembled WGS sequence"/>
</dbReference>
<keyword evidence="1" id="KW-0812">Transmembrane</keyword>
<proteinExistence type="predicted"/>
<dbReference type="EMBL" id="SMFQ01000004">
    <property type="protein sequence ID" value="TCJ84612.1"/>
    <property type="molecule type" value="Genomic_DNA"/>
</dbReference>
<keyword evidence="1" id="KW-0472">Membrane</keyword>
<keyword evidence="3" id="KW-1185">Reference proteome</keyword>
<keyword evidence="1" id="KW-1133">Transmembrane helix</keyword>
<organism evidence="2 3">
    <name type="scientific">Cocleimonas flava</name>
    <dbReference type="NCBI Taxonomy" id="634765"/>
    <lineage>
        <taxon>Bacteria</taxon>
        <taxon>Pseudomonadati</taxon>
        <taxon>Pseudomonadota</taxon>
        <taxon>Gammaproteobacteria</taxon>
        <taxon>Thiotrichales</taxon>
        <taxon>Thiotrichaceae</taxon>
        <taxon>Cocleimonas</taxon>
    </lineage>
</organism>
<evidence type="ECO:0000313" key="2">
    <source>
        <dbReference type="EMBL" id="TCJ84612.1"/>
    </source>
</evidence>
<accession>A0A4R1EX66</accession>
<feature type="transmembrane region" description="Helical" evidence="1">
    <location>
        <begin position="7"/>
        <end position="31"/>
    </location>
</feature>
<evidence type="ECO:0000256" key="1">
    <source>
        <dbReference type="SAM" id="Phobius"/>
    </source>
</evidence>
<name>A0A4R1EX66_9GAMM</name>
<evidence type="ECO:0000313" key="3">
    <source>
        <dbReference type="Proteomes" id="UP000294887"/>
    </source>
</evidence>
<protein>
    <submittedName>
        <fullName evidence="2">Uncharacterized protein</fullName>
    </submittedName>
</protein>
<sequence>MTNENKNIFLTIALGTMVIATILTVLVYSVFGESAGYFFMIVLAVPSGAISSLILMIIYNAVKAKSNE</sequence>
<dbReference type="AlphaFoldDB" id="A0A4R1EX66"/>
<reference evidence="2 3" key="1">
    <citation type="submission" date="2019-03" db="EMBL/GenBank/DDBJ databases">
        <title>Genomic Encyclopedia of Type Strains, Phase IV (KMG-IV): sequencing the most valuable type-strain genomes for metagenomic binning, comparative biology and taxonomic classification.</title>
        <authorList>
            <person name="Goeker M."/>
        </authorList>
    </citation>
    <scope>NUCLEOTIDE SEQUENCE [LARGE SCALE GENOMIC DNA]</scope>
    <source>
        <strain evidence="2 3">DSM 24830</strain>
    </source>
</reference>
<comment type="caution">
    <text evidence="2">The sequence shown here is derived from an EMBL/GenBank/DDBJ whole genome shotgun (WGS) entry which is preliminary data.</text>
</comment>
<gene>
    <name evidence="2" type="ORF">EV695_2571</name>
</gene>
<feature type="transmembrane region" description="Helical" evidence="1">
    <location>
        <begin position="37"/>
        <end position="62"/>
    </location>
</feature>